<feature type="compositionally biased region" description="Low complexity" evidence="2">
    <location>
        <begin position="1142"/>
        <end position="1188"/>
    </location>
</feature>
<gene>
    <name evidence="3" type="ORF">HYH02_005517</name>
</gene>
<keyword evidence="4" id="KW-1185">Reference proteome</keyword>
<dbReference type="OrthoDB" id="550249at2759"/>
<feature type="region of interest" description="Disordered" evidence="2">
    <location>
        <begin position="701"/>
        <end position="755"/>
    </location>
</feature>
<dbReference type="EMBL" id="JAEHOD010000014">
    <property type="protein sequence ID" value="KAG2449364.1"/>
    <property type="molecule type" value="Genomic_DNA"/>
</dbReference>
<feature type="compositionally biased region" description="Low complexity" evidence="2">
    <location>
        <begin position="2985"/>
        <end position="3018"/>
    </location>
</feature>
<feature type="region of interest" description="Disordered" evidence="2">
    <location>
        <begin position="1"/>
        <end position="20"/>
    </location>
</feature>
<accession>A0A836B784</accession>
<dbReference type="PANTHER" id="PTHR40903">
    <property type="entry name" value="GLYCINE-RICH CELL WALL STRUCTURAL PROTEIN 1-LIKE"/>
    <property type="match status" value="1"/>
</dbReference>
<feature type="compositionally biased region" description="Low complexity" evidence="2">
    <location>
        <begin position="3067"/>
        <end position="3119"/>
    </location>
</feature>
<name>A0A836B784_9CHLO</name>
<protein>
    <submittedName>
        <fullName evidence="3">Uncharacterized protein</fullName>
    </submittedName>
</protein>
<feature type="region of interest" description="Disordered" evidence="2">
    <location>
        <begin position="2252"/>
        <end position="2302"/>
    </location>
</feature>
<feature type="compositionally biased region" description="Low complexity" evidence="2">
    <location>
        <begin position="132"/>
        <end position="141"/>
    </location>
</feature>
<organism evidence="3 4">
    <name type="scientific">Chlamydomonas schloesseri</name>
    <dbReference type="NCBI Taxonomy" id="2026947"/>
    <lineage>
        <taxon>Eukaryota</taxon>
        <taxon>Viridiplantae</taxon>
        <taxon>Chlorophyta</taxon>
        <taxon>core chlorophytes</taxon>
        <taxon>Chlorophyceae</taxon>
        <taxon>CS clade</taxon>
        <taxon>Chlamydomonadales</taxon>
        <taxon>Chlamydomonadaceae</taxon>
        <taxon>Chlamydomonas</taxon>
    </lineage>
</organism>
<feature type="region of interest" description="Disordered" evidence="2">
    <location>
        <begin position="423"/>
        <end position="461"/>
    </location>
</feature>
<feature type="compositionally biased region" description="Low complexity" evidence="2">
    <location>
        <begin position="3025"/>
        <end position="3036"/>
    </location>
</feature>
<feature type="region of interest" description="Disordered" evidence="2">
    <location>
        <begin position="3067"/>
        <end position="3159"/>
    </location>
</feature>
<feature type="compositionally biased region" description="Gly residues" evidence="2">
    <location>
        <begin position="2059"/>
        <end position="2068"/>
    </location>
</feature>
<feature type="compositionally biased region" description="Low complexity" evidence="2">
    <location>
        <begin position="1843"/>
        <end position="1854"/>
    </location>
</feature>
<feature type="compositionally biased region" description="Acidic residues" evidence="2">
    <location>
        <begin position="879"/>
        <end position="901"/>
    </location>
</feature>
<keyword evidence="1" id="KW-0175">Coiled coil</keyword>
<feature type="region of interest" description="Disordered" evidence="2">
    <location>
        <begin position="2927"/>
        <end position="3037"/>
    </location>
</feature>
<feature type="compositionally biased region" description="Low complexity" evidence="2">
    <location>
        <begin position="2270"/>
        <end position="2280"/>
    </location>
</feature>
<feature type="compositionally biased region" description="Acidic residues" evidence="2">
    <location>
        <begin position="1645"/>
        <end position="1677"/>
    </location>
</feature>
<feature type="compositionally biased region" description="Low complexity" evidence="2">
    <location>
        <begin position="429"/>
        <end position="461"/>
    </location>
</feature>
<feature type="region of interest" description="Disordered" evidence="2">
    <location>
        <begin position="2049"/>
        <end position="2068"/>
    </location>
</feature>
<feature type="compositionally biased region" description="Gly residues" evidence="2">
    <location>
        <begin position="358"/>
        <end position="372"/>
    </location>
</feature>
<feature type="region of interest" description="Disordered" evidence="2">
    <location>
        <begin position="1801"/>
        <end position="1872"/>
    </location>
</feature>
<feature type="region of interest" description="Disordered" evidence="2">
    <location>
        <begin position="2747"/>
        <end position="2768"/>
    </location>
</feature>
<feature type="compositionally biased region" description="Low complexity" evidence="2">
    <location>
        <begin position="2577"/>
        <end position="2602"/>
    </location>
</feature>
<dbReference type="Proteomes" id="UP000613740">
    <property type="component" value="Unassembled WGS sequence"/>
</dbReference>
<evidence type="ECO:0000313" key="4">
    <source>
        <dbReference type="Proteomes" id="UP000613740"/>
    </source>
</evidence>
<evidence type="ECO:0000313" key="3">
    <source>
        <dbReference type="EMBL" id="KAG2449364.1"/>
    </source>
</evidence>
<feature type="region of interest" description="Disordered" evidence="2">
    <location>
        <begin position="1120"/>
        <end position="1189"/>
    </location>
</feature>
<feature type="region of interest" description="Disordered" evidence="2">
    <location>
        <begin position="335"/>
        <end position="372"/>
    </location>
</feature>
<sequence>MMLDPGISRDRRDCTASASSLSRAQAAWLPRRRAAATTPGLLLQHGGRDQRSPAAPSAGRRTAGLDGPAPDAEPGPELEPGLEPGVGHDGEAAAEVPAKPQHGFAGRHNRTAAARQTVAVRRGGTGSRRRTTTASASEAPAGDGGDEAGGEARQLPAAFLSGRALSTGYLTAELLLLPPHELEERLTELWTETGSTQKVTAHCTHARDRLRMLAESGWLGPPPPAKGRRRRNAELAAAEEAVAAAQQRALAALRALAAGGAAPYPLPVPECFLSRRHYKTNYMTLELLMGPVTELEAAVTEVWSGLDTLLKLMRHKAEAVHRLRALEAMGWFSAGSSGGGSTRRRRGTGGRATRSTQGAGGAAAGGGSAGGADGAQALQVVPLTPADLEERLNALHRVCQPLRAVFTTEPENEQDTATLVEQEDVQQPSAAGQQATAKQQRAAAGHAAASSAEAEAGAGAEGGHTAVVRADGYVLDRQRRAGGTFQAIGTAYLTPSWVLAACGERLAKEEEDGPEAADARRAAATRNVVTAMAAAAAAAAAAPGGPDCSGLAAALVEKMRTICPTRDSVFFHARKARKLLTDLGEARSWAPEVRAARDAAALEARRIGCLALEAAQLPGPELAALEGRELAARLRALWREKFSSTRLVLLVEERLRDMAAAGTHPAPQLLEAQAAAVRLLPLQWLPLELLMTGSLPPAAARAAHTSHAPAAAGQGKASSRGRGSRESASAGGAPSSTAEEEGKEKGGQAALGQESAGEREQLLQLLRGLSGRDLQAVLEAKIRDWQLKTLCLAEGEAEAALLVAFQEGRCSRAQLVDRLAVLSAAKWRLMSQPGVLPAGSSSSSSSGSGKGGHGFDAAASLGAEDEGEGGGAAGGSVDESMDEEEDEGGLDGEGEAEEEEGAGAVDGSRLKRSPLVGLEVALRPPQDVVAAVRAACAEHPNVHWRTHAQRVRLQAFRAQAAGLLTEQQCAELRTALTEAFRKKKVKKPAPLSRTAWLTPQLLALPPPQLVSALREGLLTHNYKRDELRSQMRAALLRVRSLYGFRHYKSLGAAESYDDDAAGGDEDVDVGDGSSVGASFTGTAAALGVRVGDEAAFAAARAAVEEAGAQALQEMYRQRRQRLSMDQPENANDEWVSPSGVTAGASSSGASGGASTEQGWSAQSGASERAGGSAAAADGEMSDTEAAAEAAEELRLQQVAAGLGAGLQALPPQELAERLGLVVSLQPGAVPVTLMDPMLQHVLRSDLSRPRRAAQLADYLAGTGLDSEGRGRLLTALRRRLDRAAAAGLLQRPRVGEGEAVAKDAVVVLQVRSHELVMRLLLLAACSVLDACGGAAAAAIGVAAAAEAEAGVAAEAGKEQAEVAAPALGAEASGGTAGTGAQLGVWEGMAGPVLQLAPGEREALLVAGLVDQCRGRLDEAAVAAAVADIAAGMARLPPAHKSSLIQNTRRNLRRAFEAGMASEAGLRQAETLVRLASAQAAFLRSGKSSGEAAEAALAAEETVAARQVAAAVGVPSPAFWEEAAQGLEAREAAVGSLVEQWRPLGPKAREMLRRRIYAWLGSAAMDGDISQLAAKNAMQVMKGATLELRREWTRVVRAAGRSARQGLAAAAGGAQPSGSSLGAALDEQYLDSLVGGLDLNGAGLDLDGEDEGGEADGEADDDSSGEEAEEAAEAEAAEEGAGLGGGGGEGDSDMLAEGGAGEAASMAGGQRGKRRTTRPYLIAPKLASLEPEALRDALVHELAGTSYMQRKHLASRVREALRTRCTDGTLDGEGLRLRLEAVATASKVVGAMLMRASGIRSSISRWGPSSSGGGGAGSSRDEGEGEAEGEGGGEGGPGGSLDTGAQQQDGEAGAGVRTQRSRAGRRAAVAGMTPEQRAAVPIALSLLEPEHLVHTPPQQLQQELTVAWAALDPHSQENHHHYARQRLRALRQEGAMAEEAYNARLSAFLAASRAVRLARAGAAGGRWSGVAEAVQAAAVALVRAVPAAGGERGALAALDEVRTRLAVQYADNEGGWAAAVAADAADAGMGTGESAMASLEVLQQRAAALRATEQEARGGTPAGGEGKGGVGGDGGAGYYKFVLTSALGVEPEPLLRRWASLPYKRYTNLATINRRLLQQLGSPELALLSAEQLAVAELELELWHEVSKVLRKDVASVALSRSVAARAKGRRGEAATTAATDAAAGEPRRGFGRLSVQQMRHFRPALVGRLVAAGVDLSEPTQQAPGAGVVESGSSNGCRTYGRTTKIIARLQAGGAPQAAHQPEDAALQPQGQQVELQEGAQQEEEEGTTQQQQEEDGSGDGVGRLTAAEAQALIDAGRKAEAMLDHRSYERLKFVLQEQPPLTKLLAPPVDCRAAVLEHFTAVGGREELSKKAHALQEWRRRLEALSQWGIIGPRLHAQQLEALLAVSRAWPYVVRGAEFDVVAGVVRSDDAARKNPRYEALLTLSEPQEIAEWLAQRWRDMPDPEQRRRDNNNLRWRLKQLVEHGVMDQGTAAARWQVILTIKCWWREYTQQGWSIERIMQAGYKMNRTNVFAEAEEVKNARRQAKLLQSDKPKPLKLSQARKPKAADGDAAAQTVVASSRGRGRPRASVPATRGAAAAGAAGSGGLQLLRSTRSMGGRRGRKRSTAGATDSALDDDLVETLEGLGLKDAAEAAARSLDLQEEGGRTAAGLEDRWWASRARLPAPQSPHAAGAPGGVLDVEATAVVVEPNAVARHGAAAAVVPSASQAAVEVAAAASLRGAADGLVAGPPATPSPPSPPAAAALPQQAPAPAPAVMLEQVPPDVLNKVARLMELARRQRSHLFALQGLPGLPLAASGGTVLADTGALRANSNGLPPSPPSPPEVVAAAKATLDAVEARLAAWRAQLPAAALASLDRLDRAAQEAEHRQLLAQAAAAADASSTAAAAAAATAAAAPAAAVAAPPLPQAGAGGASASAPAPTASAGGKRAGSRRATEQAAAAPGGPATPEEAYTAQGRGADGGPDSIGAAPAAGGTTAAGSHSSSSSSSSSSRSSSGTDSRTDANGASAAAGGASSSWLDAARERMRAVAMAGPQPGAGAPAASLQPLAAAAAAAPGGTAGRGLAPQSAAAGAGRQRQQRATVAISAAARGTKAAAGSKAPSSHALSDVGEDIASSSDESKKEQSRAPQGSTSVGGWVKEAPKQQLEAQVGQQQQIAVDVAQLKSKFFPGAASVPK</sequence>
<feature type="compositionally biased region" description="Low complexity" evidence="2">
    <location>
        <begin position="2933"/>
        <end position="2946"/>
    </location>
</feature>
<feature type="region of interest" description="Disordered" evidence="2">
    <location>
        <begin position="1640"/>
        <end position="1696"/>
    </location>
</feature>
<reference evidence="3" key="1">
    <citation type="journal article" date="2020" name="bioRxiv">
        <title>Comparative genomics of Chlamydomonas.</title>
        <authorList>
            <person name="Craig R.J."/>
            <person name="Hasan A.R."/>
            <person name="Ness R.W."/>
            <person name="Keightley P.D."/>
        </authorList>
    </citation>
    <scope>NUCLEOTIDE SEQUENCE</scope>
    <source>
        <strain evidence="3">CCAP 11/173</strain>
    </source>
</reference>
<proteinExistence type="predicted"/>
<evidence type="ECO:0000256" key="1">
    <source>
        <dbReference type="SAM" id="Coils"/>
    </source>
</evidence>
<feature type="compositionally biased region" description="Low complexity" evidence="2">
    <location>
        <begin position="111"/>
        <end position="122"/>
    </location>
</feature>
<feature type="compositionally biased region" description="Acidic residues" evidence="2">
    <location>
        <begin position="2281"/>
        <end position="2298"/>
    </location>
</feature>
<dbReference type="PANTHER" id="PTHR40903:SF1">
    <property type="entry name" value="HYPHALLY REGULATED CELL WALL PROTEIN 3"/>
    <property type="match status" value="1"/>
</dbReference>
<feature type="compositionally biased region" description="Pro residues" evidence="2">
    <location>
        <begin position="2751"/>
        <end position="2760"/>
    </location>
</feature>
<feature type="region of interest" description="Disordered" evidence="2">
    <location>
        <begin position="833"/>
        <end position="909"/>
    </location>
</feature>
<feature type="coiled-coil region" evidence="1">
    <location>
        <begin position="228"/>
        <end position="255"/>
    </location>
</feature>
<feature type="region of interest" description="Disordered" evidence="2">
    <location>
        <begin position="2547"/>
        <end position="2633"/>
    </location>
</feature>
<feature type="compositionally biased region" description="Low complexity" evidence="2">
    <location>
        <begin position="701"/>
        <end position="737"/>
    </location>
</feature>
<evidence type="ECO:0000256" key="2">
    <source>
        <dbReference type="SAM" id="MobiDB-lite"/>
    </source>
</evidence>
<feature type="compositionally biased region" description="Low complexity" evidence="2">
    <location>
        <begin position="2956"/>
        <end position="2971"/>
    </location>
</feature>
<comment type="caution">
    <text evidence="3">The sequence shown here is derived from an EMBL/GenBank/DDBJ whole genome shotgun (WGS) entry which is preliminary data.</text>
</comment>
<feature type="compositionally biased region" description="Gly residues" evidence="2">
    <location>
        <begin position="1831"/>
        <end position="1840"/>
    </location>
</feature>
<feature type="region of interest" description="Disordered" evidence="2">
    <location>
        <begin position="38"/>
        <end position="150"/>
    </location>
</feature>